<accession>A0A379FJW2</accession>
<evidence type="ECO:0000313" key="2">
    <source>
        <dbReference type="EMBL" id="SUC21365.1"/>
    </source>
</evidence>
<dbReference type="NCBIfam" id="TIGR02099">
    <property type="entry name" value="YhdP family protein"/>
    <property type="match status" value="1"/>
</dbReference>
<dbReference type="Pfam" id="PF13116">
    <property type="entry name" value="YhdP"/>
    <property type="match status" value="1"/>
</dbReference>
<feature type="domain" description="YhdP central" evidence="1">
    <location>
        <begin position="1"/>
        <end position="1254"/>
    </location>
</feature>
<dbReference type="Proteomes" id="UP000254191">
    <property type="component" value="Unassembled WGS sequence"/>
</dbReference>
<dbReference type="PANTHER" id="PTHR38690:SF1">
    <property type="entry name" value="PROTEASE"/>
    <property type="match status" value="1"/>
</dbReference>
<dbReference type="InterPro" id="IPR025263">
    <property type="entry name" value="YhdP_central"/>
</dbReference>
<name>A0A379FJW2_PROMI</name>
<evidence type="ECO:0000259" key="1">
    <source>
        <dbReference type="Pfam" id="PF13116"/>
    </source>
</evidence>
<dbReference type="NCBIfam" id="NF008148">
    <property type="entry name" value="PRK10899.1"/>
    <property type="match status" value="1"/>
</dbReference>
<dbReference type="EMBL" id="UGTS01000004">
    <property type="protein sequence ID" value="SUC21365.1"/>
    <property type="molecule type" value="Genomic_DNA"/>
</dbReference>
<proteinExistence type="predicted"/>
<protein>
    <submittedName>
        <fullName evidence="2">Uncharacterized protein involved in outer membrane biogenesis</fullName>
    </submittedName>
</protein>
<dbReference type="PANTHER" id="PTHR38690">
    <property type="entry name" value="PROTEASE-RELATED"/>
    <property type="match status" value="1"/>
</dbReference>
<evidence type="ECO:0000313" key="3">
    <source>
        <dbReference type="Proteomes" id="UP000254191"/>
    </source>
</evidence>
<reference evidence="2 3" key="1">
    <citation type="submission" date="2018-06" db="EMBL/GenBank/DDBJ databases">
        <authorList>
            <consortium name="Pathogen Informatics"/>
            <person name="Doyle S."/>
        </authorList>
    </citation>
    <scope>NUCLEOTIDE SEQUENCE [LARGE SCALE GENOMIC DNA]</scope>
    <source>
        <strain evidence="2 3">NCTC11938</strain>
    </source>
</reference>
<sequence length="1267" mass="141373">MKRLSKSLLLITLFCLIIFAVVLSGFRYFLPRLDNYRPEIETYLSKQFNSPVTMTQVKGEWQNFGPDIQITGLYIDNNSVEVSAEQIIFSFDVWRSLLHFQLYFRELTFEQLAVNYKKPIFTGQNGDITFTEPDDISSIFLQQFDRFKLVDSRFVFLSPSGDTSTLHIPELMWLNQKNRHRAQGEVTLDTPINHYGGLKVRLDLYTKKQGALDKGQVFVTADEVDISPWLSQWVKSNSGLGEAKASLSNWIEISNGRITGSQLQIHQGEMDWRNEGRTHVLKVEDLILRMRRQENGWLADIPYTRKITMDGDEWPDGYLAVLYQPKEKQQDEAWRIRAKNIELERLSALLPLFSFLTPDVVRQWQYRQFSGMVDSFALDLAPDDFKRSAIDISWQNVAWKRWQEIPSVAHFNGHLKGTLQQGALNFALNNSEIDTAGLFKAPLNIEKGTGTVYWQHQGDSLSLWSQGIDIKATSAWVAGDFRYQKQGEHQQLSILSGVNVTDAGETWRYLPEKYVGKDLTQYLSDAIIAGNVKNGTFIFHGDPRDFPFEQHNGWFQVYAPVKQATFKYDSEWPALFDLNVNLNFMNNGLWMSSDNVQVGKATAKNLTAIIEDYNKEKIVIDADIEATGDDLKEYFLASQMATIGHTLEILKVAGKINGSLHLDIPFDGEQVVASGQVNLNNNDVTLAFMDTTLEGVTGQFRYHNDKLESDTLTANWFGQPLTFSFAGGDQRDAYQVGVDLKGQWDIGKIKGLPNDIQHKLSGFLPWHGAVSVNIPETADVNYQVDLTGQVNALQSQLAAPSTDDFKNASPIVISAKGNSEKLNVSADAQDQWSLNSEWALGEPLRLLQGNLVSSSLTLPQLNDQSRLTIALQGLQGDKWLPTLMAFSSLAPSENAIRFPTNIHISLPELNFAGQQWIAPQTEIMRADDGVKLSFSGSELRGDLFVPNTAQPWQVNITYLYFNGASPTEENKSLKMANVPDAKKAVQFSLKDIPAINFACQECWVNGLLLGNIEGAIQPRDGALLLTAGKLKNSSGELSVSGVWSEDSLGNSITKLAGKLTAPEVDEMAAYFGYIIPIVQSPLTADFSLQWHNTPWNFDLKTLNGEVNASLGKGRIEKVDVGQAGKLLRLVSFDALLRKLQFDFRDTFSDNFEYDSIKGDLTVKQGVLNAKSVAVDGVIADIAIKGQVDLLARKMDLQVVVTPEISATVGVATAFAINPIAGAAVFAASKVLGPLWSKISVIRYHVTGTVEQPKIDEVLRQLKEDQAL</sequence>
<organism evidence="2 3">
    <name type="scientific">Proteus mirabilis</name>
    <dbReference type="NCBI Taxonomy" id="584"/>
    <lineage>
        <taxon>Bacteria</taxon>
        <taxon>Pseudomonadati</taxon>
        <taxon>Pseudomonadota</taxon>
        <taxon>Gammaproteobacteria</taxon>
        <taxon>Enterobacterales</taxon>
        <taxon>Morganellaceae</taxon>
        <taxon>Proteus</taxon>
    </lineage>
</organism>
<dbReference type="InterPro" id="IPR011836">
    <property type="entry name" value="YhdP"/>
</dbReference>
<gene>
    <name evidence="2" type="ORF">NCTC11938_02266</name>
</gene>
<dbReference type="AlphaFoldDB" id="A0A379FJW2"/>